<feature type="transmembrane region" description="Helical" evidence="10">
    <location>
        <begin position="171"/>
        <end position="188"/>
    </location>
</feature>
<keyword evidence="5 10" id="KW-0276">Fatty acid metabolism</keyword>
<evidence type="ECO:0000256" key="10">
    <source>
        <dbReference type="RuleBase" id="RU361115"/>
    </source>
</evidence>
<dbReference type="Pfam" id="PF01151">
    <property type="entry name" value="ELO"/>
    <property type="match status" value="1"/>
</dbReference>
<evidence type="ECO:0000256" key="7">
    <source>
        <dbReference type="ARBA" id="ARBA00023098"/>
    </source>
</evidence>
<dbReference type="GO" id="GO:0034625">
    <property type="term" value="P:fatty acid elongation, monounsaturated fatty acid"/>
    <property type="evidence" value="ECO:0007669"/>
    <property type="project" value="TreeGrafter"/>
</dbReference>
<keyword evidence="8 10" id="KW-0472">Membrane</keyword>
<evidence type="ECO:0000256" key="3">
    <source>
        <dbReference type="ARBA" id="ARBA00022679"/>
    </source>
</evidence>
<evidence type="ECO:0000256" key="8">
    <source>
        <dbReference type="ARBA" id="ARBA00023136"/>
    </source>
</evidence>
<evidence type="ECO:0000256" key="6">
    <source>
        <dbReference type="ARBA" id="ARBA00022989"/>
    </source>
</evidence>
<accession>A0A0A9X3E3</accession>
<gene>
    <name evidence="11" type="primary">elovl6_1</name>
    <name evidence="11" type="ORF">CM83_100337</name>
</gene>
<dbReference type="GO" id="GO:0005789">
    <property type="term" value="C:endoplasmic reticulum membrane"/>
    <property type="evidence" value="ECO:0007669"/>
    <property type="project" value="TreeGrafter"/>
</dbReference>
<evidence type="ECO:0000256" key="4">
    <source>
        <dbReference type="ARBA" id="ARBA00022692"/>
    </source>
</evidence>
<feature type="transmembrane region" description="Helical" evidence="10">
    <location>
        <begin position="208"/>
        <end position="227"/>
    </location>
</feature>
<name>A0A0A9X3E3_LYGHE</name>
<comment type="subcellular location">
    <subcellularLocation>
        <location evidence="1">Membrane</location>
        <topology evidence="1">Multi-pass membrane protein</topology>
    </subcellularLocation>
</comment>
<reference evidence="11" key="1">
    <citation type="journal article" date="2014" name="PLoS ONE">
        <title>Transcriptome-Based Identification of ABC Transporters in the Western Tarnished Plant Bug Lygus hesperus.</title>
        <authorList>
            <person name="Hull J.J."/>
            <person name="Chaney K."/>
            <person name="Geib S.M."/>
            <person name="Fabrick J.A."/>
            <person name="Brent C.S."/>
            <person name="Walsh D."/>
            <person name="Lavine L.C."/>
        </authorList>
    </citation>
    <scope>NUCLEOTIDE SEQUENCE</scope>
</reference>
<feature type="transmembrane region" description="Helical" evidence="10">
    <location>
        <begin position="120"/>
        <end position="138"/>
    </location>
</feature>
<dbReference type="GO" id="GO:0042761">
    <property type="term" value="P:very long-chain fatty acid biosynthetic process"/>
    <property type="evidence" value="ECO:0007669"/>
    <property type="project" value="TreeGrafter"/>
</dbReference>
<feature type="transmembrane region" description="Helical" evidence="10">
    <location>
        <begin position="144"/>
        <end position="162"/>
    </location>
</feature>
<comment type="similarity">
    <text evidence="10">Belongs to the ELO family.</text>
</comment>
<evidence type="ECO:0000256" key="2">
    <source>
        <dbReference type="ARBA" id="ARBA00022516"/>
    </source>
</evidence>
<dbReference type="PANTHER" id="PTHR11157">
    <property type="entry name" value="FATTY ACID ACYL TRANSFERASE-RELATED"/>
    <property type="match status" value="1"/>
</dbReference>
<sequence length="247" mass="29086">MIDWKAPVPFFVLLSTIVAYLLCIYVIFPATKPQSKKLIQTLGFYHHTALCIYSLFICSSVLYYMWSIGDFTNYQQFLCSPVDGWVRFLSISFAISKIWEWFDTAIFIWRGKTLHEIGFLHIYHHTTTTLLFLVVMNAPGTERLGMLMNGFVHTLMYFHYAFRLPKPLRPLITIFQIIQLVLATYYWYVIGEVCPACIQHKMDHPIEYLIPYACVPVYCIFFIRFFFSEYIFKKSPSDKAYAAKKML</sequence>
<dbReference type="EMBL" id="GBHO01029438">
    <property type="protein sequence ID" value="JAG14166.1"/>
    <property type="molecule type" value="Transcribed_RNA"/>
</dbReference>
<proteinExistence type="inferred from homology"/>
<keyword evidence="2 10" id="KW-0444">Lipid biosynthesis</keyword>
<dbReference type="EC" id="2.3.1.199" evidence="10"/>
<comment type="catalytic activity">
    <reaction evidence="10">
        <text>a very-long-chain acyl-CoA + malonyl-CoA + H(+) = a very-long-chain 3-oxoacyl-CoA + CO2 + CoA</text>
        <dbReference type="Rhea" id="RHEA:32727"/>
        <dbReference type="ChEBI" id="CHEBI:15378"/>
        <dbReference type="ChEBI" id="CHEBI:16526"/>
        <dbReference type="ChEBI" id="CHEBI:57287"/>
        <dbReference type="ChEBI" id="CHEBI:57384"/>
        <dbReference type="ChEBI" id="CHEBI:90725"/>
        <dbReference type="ChEBI" id="CHEBI:90736"/>
        <dbReference type="EC" id="2.3.1.199"/>
    </reaction>
</comment>
<keyword evidence="3 10" id="KW-0808">Transferase</keyword>
<dbReference type="AlphaFoldDB" id="A0A0A9X3E3"/>
<dbReference type="GO" id="GO:0019367">
    <property type="term" value="P:fatty acid elongation, saturated fatty acid"/>
    <property type="evidence" value="ECO:0007669"/>
    <property type="project" value="TreeGrafter"/>
</dbReference>
<evidence type="ECO:0000313" key="11">
    <source>
        <dbReference type="EMBL" id="JAG14166.1"/>
    </source>
</evidence>
<dbReference type="InterPro" id="IPR002076">
    <property type="entry name" value="ELO_fam"/>
</dbReference>
<keyword evidence="6 10" id="KW-1133">Transmembrane helix</keyword>
<reference evidence="11" key="2">
    <citation type="submission" date="2014-07" db="EMBL/GenBank/DDBJ databases">
        <authorList>
            <person name="Hull J."/>
        </authorList>
    </citation>
    <scope>NUCLEOTIDE SEQUENCE</scope>
</reference>
<dbReference type="GO" id="GO:0034626">
    <property type="term" value="P:fatty acid elongation, polyunsaturated fatty acid"/>
    <property type="evidence" value="ECO:0007669"/>
    <property type="project" value="TreeGrafter"/>
</dbReference>
<protein>
    <recommendedName>
        <fullName evidence="10">Elongation of very long chain fatty acids protein</fullName>
        <ecNumber evidence="10">2.3.1.199</ecNumber>
    </recommendedName>
    <alternativeName>
        <fullName evidence="10">Very-long-chain 3-oxoacyl-CoA synthase</fullName>
    </alternativeName>
</protein>
<evidence type="ECO:0000256" key="5">
    <source>
        <dbReference type="ARBA" id="ARBA00022832"/>
    </source>
</evidence>
<evidence type="ECO:0000256" key="1">
    <source>
        <dbReference type="ARBA" id="ARBA00004141"/>
    </source>
</evidence>
<organism evidence="11">
    <name type="scientific">Lygus hesperus</name>
    <name type="common">Western plant bug</name>
    <dbReference type="NCBI Taxonomy" id="30085"/>
    <lineage>
        <taxon>Eukaryota</taxon>
        <taxon>Metazoa</taxon>
        <taxon>Ecdysozoa</taxon>
        <taxon>Arthropoda</taxon>
        <taxon>Hexapoda</taxon>
        <taxon>Insecta</taxon>
        <taxon>Pterygota</taxon>
        <taxon>Neoptera</taxon>
        <taxon>Paraneoptera</taxon>
        <taxon>Hemiptera</taxon>
        <taxon>Heteroptera</taxon>
        <taxon>Panheteroptera</taxon>
        <taxon>Cimicomorpha</taxon>
        <taxon>Miridae</taxon>
        <taxon>Mirini</taxon>
        <taxon>Lygus</taxon>
    </lineage>
</organism>
<evidence type="ECO:0000256" key="9">
    <source>
        <dbReference type="ARBA" id="ARBA00023160"/>
    </source>
</evidence>
<dbReference type="GO" id="GO:0030148">
    <property type="term" value="P:sphingolipid biosynthetic process"/>
    <property type="evidence" value="ECO:0007669"/>
    <property type="project" value="TreeGrafter"/>
</dbReference>
<dbReference type="GO" id="GO:0009922">
    <property type="term" value="F:fatty acid elongase activity"/>
    <property type="evidence" value="ECO:0007669"/>
    <property type="project" value="UniProtKB-EC"/>
</dbReference>
<keyword evidence="4 10" id="KW-0812">Transmembrane</keyword>
<keyword evidence="9 10" id="KW-0275">Fatty acid biosynthesis</keyword>
<feature type="transmembrane region" description="Helical" evidence="10">
    <location>
        <begin position="6"/>
        <end position="28"/>
    </location>
</feature>
<feature type="transmembrane region" description="Helical" evidence="10">
    <location>
        <begin position="49"/>
        <end position="66"/>
    </location>
</feature>
<keyword evidence="7 10" id="KW-0443">Lipid metabolism</keyword>